<dbReference type="RefSeq" id="WP_023790221.1">
    <property type="nucleotide sequence ID" value="NC_022998.1"/>
</dbReference>
<keyword evidence="10" id="KW-1185">Reference proteome</keyword>
<accession>V5RJP2</accession>
<keyword evidence="5 6" id="KW-0482">Metalloprotease</keyword>
<dbReference type="OrthoDB" id="9766487at2"/>
<dbReference type="InterPro" id="IPR001567">
    <property type="entry name" value="Pept_M3A_M3B_dom"/>
</dbReference>
<comment type="cofactor">
    <cofactor evidence="6">
        <name>Zn(2+)</name>
        <dbReference type="ChEBI" id="CHEBI:29105"/>
    </cofactor>
    <text evidence="6">Binds 1 zinc ion.</text>
</comment>
<sequence length="595" mass="70059">MNRNEAQSKHKWDFSGIYENHNKWREDSVLLKKYVDELSSLKGKLNEEKNFLLYLELDEKVDKLNSKLGYYINLINVDSTNSELQELSSLYNNALNYYNINTSFIKNELLTLGEDLINKWIIKNKKEHYLFNFKEFFRNQGHILEKSKEELLSKVSRSREAVANLYDVLAYADKQEVSINHDGRDKVLTATLYYDILQNSIPNDQNIRQKAWELYFKNIIDNKHSFAKIYESILQKQFEDVKVRKFKSVLEMNLFHDNIGEKTYLKLIEVGEANINIFTRYLRLLKKSFKLDKFFTTDKDLNLVSGYNKTFNVDEGLEIVKESLKGLGEEYLNYLSIASQDSKIDYFESLNKMDGAYSSGGNGLEPIILMNWDDKINSVFTLAHELGHSVHTIFADRYQQYPNTDYPIILAEVASTFNEHLLFDYLFENTETKEDKIYLLQQRITDLIATFFRQIQFADFEYSAHRLIENSEPVTSETLMNLFKEKEDKFGYDFFDNKDRNVYNWPFISHFFHSPFYVHKYALDIVASYKLYTDYKKGDKEGILNFLKSGGHKEPMSILNDCGVNFEQLDTYLPFLAAMNDYLDLLEDLLFANEK</sequence>
<dbReference type="GO" id="GO:0046872">
    <property type="term" value="F:metal ion binding"/>
    <property type="evidence" value="ECO:0007669"/>
    <property type="project" value="UniProtKB-UniRule"/>
</dbReference>
<name>V5RJP2_SPIAP</name>
<dbReference type="PANTHER" id="PTHR11804">
    <property type="entry name" value="PROTEASE M3 THIMET OLIGOPEPTIDASE-RELATED"/>
    <property type="match status" value="1"/>
</dbReference>
<dbReference type="KEGG" id="sapi:SAPIS_v1c09440"/>
<keyword evidence="3 6" id="KW-0378">Hydrolase</keyword>
<dbReference type="PANTHER" id="PTHR11804:SF84">
    <property type="entry name" value="SACCHAROLYSIN"/>
    <property type="match status" value="1"/>
</dbReference>
<dbReference type="STRING" id="1276258.SAPIS_v1c09440"/>
<evidence type="ECO:0000256" key="5">
    <source>
        <dbReference type="ARBA" id="ARBA00023049"/>
    </source>
</evidence>
<dbReference type="GO" id="GO:0006508">
    <property type="term" value="P:proteolysis"/>
    <property type="evidence" value="ECO:0007669"/>
    <property type="project" value="UniProtKB-KW"/>
</dbReference>
<proteinExistence type="inferred from homology"/>
<evidence type="ECO:0000256" key="2">
    <source>
        <dbReference type="ARBA" id="ARBA00022723"/>
    </source>
</evidence>
<dbReference type="Gene3D" id="1.20.140.70">
    <property type="entry name" value="Oligopeptidase f, N-terminal domain"/>
    <property type="match status" value="1"/>
</dbReference>
<evidence type="ECO:0000256" key="4">
    <source>
        <dbReference type="ARBA" id="ARBA00022833"/>
    </source>
</evidence>
<dbReference type="InterPro" id="IPR045090">
    <property type="entry name" value="Pept_M3A_M3B"/>
</dbReference>
<evidence type="ECO:0000256" key="3">
    <source>
        <dbReference type="ARBA" id="ARBA00022801"/>
    </source>
</evidence>
<evidence type="ECO:0000256" key="6">
    <source>
        <dbReference type="RuleBase" id="RU368091"/>
    </source>
</evidence>
<dbReference type="InterPro" id="IPR004438">
    <property type="entry name" value="Peptidase_M3B"/>
</dbReference>
<protein>
    <recommendedName>
        <fullName evidence="6">Oligopeptidase F</fullName>
        <ecNumber evidence="6">3.4.24.-</ecNumber>
    </recommendedName>
</protein>
<dbReference type="Pfam" id="PF08439">
    <property type="entry name" value="Peptidase_M3_N"/>
    <property type="match status" value="1"/>
</dbReference>
<dbReference type="Proteomes" id="UP000018550">
    <property type="component" value="Chromosome"/>
</dbReference>
<feature type="domain" description="Peptidase M3A/M3B catalytic" evidence="7">
    <location>
        <begin position="204"/>
        <end position="573"/>
    </location>
</feature>
<keyword evidence="2 6" id="KW-0479">Metal-binding</keyword>
<dbReference type="eggNOG" id="COG1164">
    <property type="taxonomic scope" value="Bacteria"/>
</dbReference>
<gene>
    <name evidence="9" type="primary">pepF2</name>
    <name evidence="9" type="ORF">SAPIS_v1c09440</name>
</gene>
<dbReference type="PATRIC" id="fig|1276258.3.peg.967"/>
<comment type="similarity">
    <text evidence="6">Belongs to the peptidase M3B family.</text>
</comment>
<evidence type="ECO:0000313" key="10">
    <source>
        <dbReference type="Proteomes" id="UP000018550"/>
    </source>
</evidence>
<dbReference type="EC" id="3.4.24.-" evidence="6"/>
<dbReference type="CDD" id="cd09608">
    <property type="entry name" value="M3B_PepF"/>
    <property type="match status" value="1"/>
</dbReference>
<dbReference type="InterPro" id="IPR013647">
    <property type="entry name" value="OligopepF_N_dom"/>
</dbReference>
<dbReference type="HOGENOM" id="CLU_021290_2_0_14"/>
<evidence type="ECO:0000256" key="1">
    <source>
        <dbReference type="ARBA" id="ARBA00022670"/>
    </source>
</evidence>
<dbReference type="GO" id="GO:0006518">
    <property type="term" value="P:peptide metabolic process"/>
    <property type="evidence" value="ECO:0007669"/>
    <property type="project" value="TreeGrafter"/>
</dbReference>
<organism evidence="9 10">
    <name type="scientific">Spiroplasma apis B31</name>
    <dbReference type="NCBI Taxonomy" id="1276258"/>
    <lineage>
        <taxon>Bacteria</taxon>
        <taxon>Bacillati</taxon>
        <taxon>Mycoplasmatota</taxon>
        <taxon>Mollicutes</taxon>
        <taxon>Entomoplasmatales</taxon>
        <taxon>Spiroplasmataceae</taxon>
        <taxon>Spiroplasma</taxon>
    </lineage>
</organism>
<reference evidence="9 10" key="1">
    <citation type="journal article" date="2014" name="Genome Announc.">
        <title>Complete Genome Sequence of Spiroplasma apis B31T (ATCC 33834), a Bacterium Associated with May Disease of Honeybees (Apis mellifera).</title>
        <authorList>
            <person name="Ku C."/>
            <person name="Lo W.S."/>
            <person name="Chen L.L."/>
            <person name="Kuo C.H."/>
        </authorList>
    </citation>
    <scope>NUCLEOTIDE SEQUENCE [LARGE SCALE GENOMIC DNA]</scope>
    <source>
        <strain evidence="9">B31</strain>
    </source>
</reference>
<dbReference type="SUPFAM" id="SSF55486">
    <property type="entry name" value="Metalloproteases ('zincins'), catalytic domain"/>
    <property type="match status" value="1"/>
</dbReference>
<dbReference type="Gene3D" id="1.10.1370.20">
    <property type="entry name" value="Oligoendopeptidase f, C-terminal domain"/>
    <property type="match status" value="1"/>
</dbReference>
<dbReference type="GO" id="GO:0004222">
    <property type="term" value="F:metalloendopeptidase activity"/>
    <property type="evidence" value="ECO:0007669"/>
    <property type="project" value="UniProtKB-UniRule"/>
</dbReference>
<dbReference type="NCBIfam" id="TIGR00181">
    <property type="entry name" value="pepF"/>
    <property type="match status" value="1"/>
</dbReference>
<comment type="function">
    <text evidence="6">Has oligopeptidase activity and degrades a variety of small bioactive peptides.</text>
</comment>
<keyword evidence="1 6" id="KW-0645">Protease</keyword>
<dbReference type="EMBL" id="CP006682">
    <property type="protein sequence ID" value="AHB36789.1"/>
    <property type="molecule type" value="Genomic_DNA"/>
</dbReference>
<dbReference type="AlphaFoldDB" id="V5RJP2"/>
<feature type="domain" description="Oligopeptidase F N-terminal" evidence="8">
    <location>
        <begin position="108"/>
        <end position="173"/>
    </location>
</feature>
<dbReference type="InterPro" id="IPR042088">
    <property type="entry name" value="OligoPept_F_C"/>
</dbReference>
<evidence type="ECO:0000313" key="9">
    <source>
        <dbReference type="EMBL" id="AHB36789.1"/>
    </source>
</evidence>
<keyword evidence="4 6" id="KW-0862">Zinc</keyword>
<evidence type="ECO:0000259" key="7">
    <source>
        <dbReference type="Pfam" id="PF01432"/>
    </source>
</evidence>
<dbReference type="Pfam" id="PF01432">
    <property type="entry name" value="Peptidase_M3"/>
    <property type="match status" value="1"/>
</dbReference>
<evidence type="ECO:0000259" key="8">
    <source>
        <dbReference type="Pfam" id="PF08439"/>
    </source>
</evidence>